<evidence type="ECO:0000256" key="5">
    <source>
        <dbReference type="ARBA" id="ARBA00023136"/>
    </source>
</evidence>
<dbReference type="InterPro" id="IPR005344">
    <property type="entry name" value="TMEM33/Pom33"/>
</dbReference>
<dbReference type="OrthoDB" id="5581259at2759"/>
<evidence type="ECO:0000256" key="2">
    <source>
        <dbReference type="ARBA" id="ARBA00007322"/>
    </source>
</evidence>
<dbReference type="GO" id="GO:0005783">
    <property type="term" value="C:endoplasmic reticulum"/>
    <property type="evidence" value="ECO:0007669"/>
    <property type="project" value="TreeGrafter"/>
</dbReference>
<dbReference type="PANTHER" id="PTHR12703">
    <property type="entry name" value="TRANSMEMBRANE PROTEIN 33"/>
    <property type="match status" value="1"/>
</dbReference>
<gene>
    <name evidence="7" type="primary">POM33</name>
    <name evidence="7" type="ORF">AWJ20_4825</name>
</gene>
<dbReference type="EMBL" id="CP014502">
    <property type="protein sequence ID" value="ANB13874.1"/>
    <property type="molecule type" value="Genomic_DNA"/>
</dbReference>
<keyword evidence="5 6" id="KW-0472">Membrane</keyword>
<dbReference type="Pfam" id="PF03661">
    <property type="entry name" value="TMEM33_Pom33"/>
    <property type="match status" value="1"/>
</dbReference>
<organism evidence="7 8">
    <name type="scientific">Sugiyamaella lignohabitans</name>
    <dbReference type="NCBI Taxonomy" id="796027"/>
    <lineage>
        <taxon>Eukaryota</taxon>
        <taxon>Fungi</taxon>
        <taxon>Dikarya</taxon>
        <taxon>Ascomycota</taxon>
        <taxon>Saccharomycotina</taxon>
        <taxon>Dipodascomycetes</taxon>
        <taxon>Dipodascales</taxon>
        <taxon>Trichomonascaceae</taxon>
        <taxon>Sugiyamaella</taxon>
    </lineage>
</organism>
<sequence length="101" mass="11592">MAYAANFEFGLVFLLFFKFVTFRKGTTFPFLFYIVFIKARYDQSYYMKSAVKAWEVKIDSVFANPNIPAPLKQAWAQVKDVVKRITSAVTIGKPVAPKKHS</sequence>
<dbReference type="GO" id="GO:0061024">
    <property type="term" value="P:membrane organization"/>
    <property type="evidence" value="ECO:0007669"/>
    <property type="project" value="TreeGrafter"/>
</dbReference>
<feature type="transmembrane region" description="Helical" evidence="6">
    <location>
        <begin position="12"/>
        <end position="37"/>
    </location>
</feature>
<dbReference type="RefSeq" id="XP_018736351.1">
    <property type="nucleotide sequence ID" value="XM_018881921.1"/>
</dbReference>
<dbReference type="PANTHER" id="PTHR12703:SF4">
    <property type="entry name" value="TRANSMEMBRANE PROTEIN 33"/>
    <property type="match status" value="1"/>
</dbReference>
<dbReference type="Proteomes" id="UP000189580">
    <property type="component" value="Chromosome d"/>
</dbReference>
<proteinExistence type="inferred from homology"/>
<keyword evidence="4 6" id="KW-1133">Transmembrane helix</keyword>
<dbReference type="InterPro" id="IPR051645">
    <property type="entry name" value="PER33/POM33_regulator"/>
</dbReference>
<reference evidence="7 8" key="1">
    <citation type="submission" date="2016-02" db="EMBL/GenBank/DDBJ databases">
        <title>Complete genome sequence and transcriptome regulation of the pentose utilising yeast Sugiyamaella lignohabitans.</title>
        <authorList>
            <person name="Bellasio M."/>
            <person name="Peymann A."/>
            <person name="Valli M."/>
            <person name="Sipitzky M."/>
            <person name="Graf A."/>
            <person name="Sauer M."/>
            <person name="Marx H."/>
            <person name="Mattanovich D."/>
        </authorList>
    </citation>
    <scope>NUCLEOTIDE SEQUENCE [LARGE SCALE GENOMIC DNA]</scope>
    <source>
        <strain evidence="7 8">CBS 10342</strain>
    </source>
</reference>
<accession>A0A167EBL4</accession>
<dbReference type="GO" id="GO:0071786">
    <property type="term" value="P:endoplasmic reticulum tubular network organization"/>
    <property type="evidence" value="ECO:0007669"/>
    <property type="project" value="TreeGrafter"/>
</dbReference>
<evidence type="ECO:0000256" key="4">
    <source>
        <dbReference type="ARBA" id="ARBA00022989"/>
    </source>
</evidence>
<keyword evidence="3 6" id="KW-0812">Transmembrane</keyword>
<dbReference type="KEGG" id="slb:AWJ20_4825"/>
<evidence type="ECO:0000256" key="6">
    <source>
        <dbReference type="SAM" id="Phobius"/>
    </source>
</evidence>
<name>A0A167EBL4_9ASCO</name>
<comment type="subcellular location">
    <subcellularLocation>
        <location evidence="1">Membrane</location>
        <topology evidence="1">Multi-pass membrane protein</topology>
    </subcellularLocation>
</comment>
<dbReference type="GO" id="GO:0016020">
    <property type="term" value="C:membrane"/>
    <property type="evidence" value="ECO:0007669"/>
    <property type="project" value="UniProtKB-SubCell"/>
</dbReference>
<dbReference type="AlphaFoldDB" id="A0A167EBL4"/>
<evidence type="ECO:0000313" key="7">
    <source>
        <dbReference type="EMBL" id="ANB13874.1"/>
    </source>
</evidence>
<protein>
    <submittedName>
        <fullName evidence="7">Nucleoporin POM33</fullName>
    </submittedName>
</protein>
<evidence type="ECO:0000256" key="1">
    <source>
        <dbReference type="ARBA" id="ARBA00004141"/>
    </source>
</evidence>
<dbReference type="GeneID" id="30036999"/>
<evidence type="ECO:0000256" key="3">
    <source>
        <dbReference type="ARBA" id="ARBA00022692"/>
    </source>
</evidence>
<comment type="similarity">
    <text evidence="2">Belongs to the PER33/POM33 family.</text>
</comment>
<evidence type="ECO:0000313" key="8">
    <source>
        <dbReference type="Proteomes" id="UP000189580"/>
    </source>
</evidence>
<keyword evidence="8" id="KW-1185">Reference proteome</keyword>